<evidence type="ECO:0000313" key="3">
    <source>
        <dbReference type="Proteomes" id="UP000267821"/>
    </source>
</evidence>
<feature type="compositionally biased region" description="Basic and acidic residues" evidence="1">
    <location>
        <begin position="988"/>
        <end position="1000"/>
    </location>
</feature>
<feature type="region of interest" description="Disordered" evidence="1">
    <location>
        <begin position="1"/>
        <end position="54"/>
    </location>
</feature>
<dbReference type="InParanoid" id="A0A3N4LGM2"/>
<feature type="compositionally biased region" description="Polar residues" evidence="1">
    <location>
        <begin position="976"/>
        <end position="987"/>
    </location>
</feature>
<evidence type="ECO:0000256" key="1">
    <source>
        <dbReference type="SAM" id="MobiDB-lite"/>
    </source>
</evidence>
<feature type="region of interest" description="Disordered" evidence="1">
    <location>
        <begin position="959"/>
        <end position="1045"/>
    </location>
</feature>
<name>A0A3N4LGM2_9PEZI</name>
<evidence type="ECO:0000313" key="2">
    <source>
        <dbReference type="EMBL" id="RPB22034.1"/>
    </source>
</evidence>
<gene>
    <name evidence="2" type="ORF">L211DRAFT_851012</name>
</gene>
<sequence length="1426" mass="159971">MARIRQINRRNPQDTAETHAGSPTMRPENPPTAYLPPQWVLDPSRPRPINQPAVPLPPPQWAPYAPRATLYNPAAEATYPPLLLNGPLTTLSQTVPAQADTRLSPWAARNVKTPKATSITPTLPLLHEDTSFVDFFNVDLANSSKSSEGTPWFSQGMGYAMGNGEEWVDPAVMYTWQNARTESVCPATPKELMSASGTKVKGNMNEVSRADELEYLYSPELDPQTPKTTLKSDIPNTVERRRDPRYVSIDPRNLLSVDSESALDDPQPAIGLGEHLKRIQATRMHTPAQAGSCASRPPNIDLFDSMQRLEDTGPFSKIFYRNRDKQDKHNLQHYREVEKHIESLYLWSGPLLGDEPRRHKKFGMCGLNWRETLDFLKAPSVGGRPTVPVFRMVPGGRMSRILVNDLILQYSVPEADFLGNYSGGSVSVLGELGVQPISLTLSSGGKRIIVDRTRLNGCFFFDYRGDVIPVGHQFDRMKPALDFGRKRQIMPLNNERNWQWLLENFFTLPPSKTQRPGLQSVPSHLQLPVSLASTQTNHDPIVLTSYRPRQDLLHDIGNLVISVPLNQGRFECAWERLLNIRAKERREPPGVGPGHYNQAKWYLLNCPIHRMRWIKSAVKNIYKPRVPPGPRENKRSGDGTADETITQHEAINFSRMLWLDICEELSIDMAEYPREAEEARTARIARNRVSAILRNDKHCQEVRNEGSLDSLQKRNHAIDEAIENALKEYDFKKRSSWDKLATGWVTNDLLDDPDVADVFEQERKRLEKDVELGRWMPTEGKTTDKEKNVQGKNSCTSPSEGEGETYLVIQGCTLAGKTLYGTYAWSLFEDQSEAKNSNQSCNLSFSNLEVRPEVPGFDSRYHDLMKVGITNDEPVPLSINQAGYRIRPVNCYASTPWTDLGGVRELFTTQEDNESPRYGNKDEQAYIVVLALVTDATNGTQDGDAPKSTHHMESIVNVGQGMPKMPTNGKRATGKPSATSAGTQRTMSSEEERVYHHELSFQHLQRQKKLLGGTQGAESREQGKPMNGKIFRPSTPLAGMSSTCQQRSMSSKEERDYHEQLSHQHQRQMQLVGGTQADIPQSATPYLQSFQDYIPDPPPPIWRQNLPDFIPDPPPPIGAPPPSPQPTEVPLELSNLLGSGQYKVVAVYPSNKNCAYCNRVLDLTSQRAPIRCCRTERSGGLASSMSQPSLKGGQFVHTKDTNKHSDGCLCNEPKNFHELEMCFGHCVFCSDDCKERLDEEEQNLGSVWAKMNGFFKMQQEAKANHAISERDVSWRRYGDNDSDNCSVGAEKEGSSVTALEGGNFCCAVMEDMSEIEPNFCLNWPGGWTESGLSKRKRDKEEREADVAKEDKRSKMLNVKLGSALGSVEYKVSGVFGGGWQGKLKREGWKVPWFRSGEQKESVYNGVVGGRQGLIERLHGGTVAKWE</sequence>
<organism evidence="2 3">
    <name type="scientific">Terfezia boudieri ATCC MYA-4762</name>
    <dbReference type="NCBI Taxonomy" id="1051890"/>
    <lineage>
        <taxon>Eukaryota</taxon>
        <taxon>Fungi</taxon>
        <taxon>Dikarya</taxon>
        <taxon>Ascomycota</taxon>
        <taxon>Pezizomycotina</taxon>
        <taxon>Pezizomycetes</taxon>
        <taxon>Pezizales</taxon>
        <taxon>Pezizaceae</taxon>
        <taxon>Terfezia</taxon>
    </lineage>
</organism>
<keyword evidence="3" id="KW-1185">Reference proteome</keyword>
<feature type="region of interest" description="Disordered" evidence="1">
    <location>
        <begin position="778"/>
        <end position="797"/>
    </location>
</feature>
<reference evidence="2 3" key="1">
    <citation type="journal article" date="2018" name="Nat. Ecol. Evol.">
        <title>Pezizomycetes genomes reveal the molecular basis of ectomycorrhizal truffle lifestyle.</title>
        <authorList>
            <person name="Murat C."/>
            <person name="Payen T."/>
            <person name="Noel B."/>
            <person name="Kuo A."/>
            <person name="Morin E."/>
            <person name="Chen J."/>
            <person name="Kohler A."/>
            <person name="Krizsan K."/>
            <person name="Balestrini R."/>
            <person name="Da Silva C."/>
            <person name="Montanini B."/>
            <person name="Hainaut M."/>
            <person name="Levati E."/>
            <person name="Barry K.W."/>
            <person name="Belfiori B."/>
            <person name="Cichocki N."/>
            <person name="Clum A."/>
            <person name="Dockter R.B."/>
            <person name="Fauchery L."/>
            <person name="Guy J."/>
            <person name="Iotti M."/>
            <person name="Le Tacon F."/>
            <person name="Lindquist E.A."/>
            <person name="Lipzen A."/>
            <person name="Malagnac F."/>
            <person name="Mello A."/>
            <person name="Molinier V."/>
            <person name="Miyauchi S."/>
            <person name="Poulain J."/>
            <person name="Riccioni C."/>
            <person name="Rubini A."/>
            <person name="Sitrit Y."/>
            <person name="Splivallo R."/>
            <person name="Traeger S."/>
            <person name="Wang M."/>
            <person name="Zifcakova L."/>
            <person name="Wipf D."/>
            <person name="Zambonelli A."/>
            <person name="Paolocci F."/>
            <person name="Nowrousian M."/>
            <person name="Ottonello S."/>
            <person name="Baldrian P."/>
            <person name="Spatafora J.W."/>
            <person name="Henrissat B."/>
            <person name="Nagy L.G."/>
            <person name="Aury J.M."/>
            <person name="Wincker P."/>
            <person name="Grigoriev I.V."/>
            <person name="Bonfante P."/>
            <person name="Martin F.M."/>
        </authorList>
    </citation>
    <scope>NUCLEOTIDE SEQUENCE [LARGE SCALE GENOMIC DNA]</scope>
    <source>
        <strain evidence="2 3">ATCC MYA-4762</strain>
    </source>
</reference>
<accession>A0A3N4LGM2</accession>
<dbReference type="OrthoDB" id="10342060at2759"/>
<proteinExistence type="predicted"/>
<dbReference type="EMBL" id="ML121555">
    <property type="protein sequence ID" value="RPB22034.1"/>
    <property type="molecule type" value="Genomic_DNA"/>
</dbReference>
<protein>
    <submittedName>
        <fullName evidence="2">Uncharacterized protein</fullName>
    </submittedName>
</protein>
<dbReference type="Proteomes" id="UP000267821">
    <property type="component" value="Unassembled WGS sequence"/>
</dbReference>